<proteinExistence type="predicted"/>
<keyword evidence="1" id="KW-0472">Membrane</keyword>
<keyword evidence="3" id="KW-1185">Reference proteome</keyword>
<organism evidence="2 3">
    <name type="scientific">Shinella yambaruensis</name>
    <dbReference type="NCBI Taxonomy" id="415996"/>
    <lineage>
        <taxon>Bacteria</taxon>
        <taxon>Pseudomonadati</taxon>
        <taxon>Pseudomonadota</taxon>
        <taxon>Alphaproteobacteria</taxon>
        <taxon>Hyphomicrobiales</taxon>
        <taxon>Rhizobiaceae</taxon>
        <taxon>Shinella</taxon>
    </lineage>
</organism>
<feature type="transmembrane region" description="Helical" evidence="1">
    <location>
        <begin position="38"/>
        <end position="57"/>
    </location>
</feature>
<reference evidence="3" key="1">
    <citation type="journal article" date="2019" name="Int. J. Syst. Evol. Microbiol.">
        <title>The Global Catalogue of Microorganisms (GCM) 10K type strain sequencing project: providing services to taxonomists for standard genome sequencing and annotation.</title>
        <authorList>
            <consortium name="The Broad Institute Genomics Platform"/>
            <consortium name="The Broad Institute Genome Sequencing Center for Infectious Disease"/>
            <person name="Wu L."/>
            <person name="Ma J."/>
        </authorList>
    </citation>
    <scope>NUCLEOTIDE SEQUENCE [LARGE SCALE GENOMIC DNA]</scope>
    <source>
        <strain evidence="3">NBRC 102122</strain>
    </source>
</reference>
<dbReference type="EMBL" id="BSOP01000005">
    <property type="protein sequence ID" value="GLR49686.1"/>
    <property type="molecule type" value="Genomic_DNA"/>
</dbReference>
<feature type="transmembrane region" description="Helical" evidence="1">
    <location>
        <begin position="6"/>
        <end position="31"/>
    </location>
</feature>
<evidence type="ECO:0000313" key="3">
    <source>
        <dbReference type="Proteomes" id="UP001156702"/>
    </source>
</evidence>
<keyword evidence="1" id="KW-1133">Transmembrane helix</keyword>
<feature type="transmembrane region" description="Helical" evidence="1">
    <location>
        <begin position="159"/>
        <end position="183"/>
    </location>
</feature>
<accession>A0ABQ5ZCB7</accession>
<dbReference type="Proteomes" id="UP001156702">
    <property type="component" value="Unassembled WGS sequence"/>
</dbReference>
<protein>
    <submittedName>
        <fullName evidence="2">Uncharacterized protein</fullName>
    </submittedName>
</protein>
<comment type="caution">
    <text evidence="2">The sequence shown here is derived from an EMBL/GenBank/DDBJ whole genome shotgun (WGS) entry which is preliminary data.</text>
</comment>
<gene>
    <name evidence="2" type="ORF">GCM10007923_08910</name>
</gene>
<feature type="transmembrane region" description="Helical" evidence="1">
    <location>
        <begin position="130"/>
        <end position="147"/>
    </location>
</feature>
<name>A0ABQ5ZCB7_9HYPH</name>
<evidence type="ECO:0000256" key="1">
    <source>
        <dbReference type="SAM" id="Phobius"/>
    </source>
</evidence>
<dbReference type="RefSeq" id="WP_244765858.1">
    <property type="nucleotide sequence ID" value="NZ_BSOP01000005.1"/>
</dbReference>
<keyword evidence="1" id="KW-0812">Transmembrane</keyword>
<feature type="transmembrane region" description="Helical" evidence="1">
    <location>
        <begin position="101"/>
        <end position="124"/>
    </location>
</feature>
<evidence type="ECO:0000313" key="2">
    <source>
        <dbReference type="EMBL" id="GLR49686.1"/>
    </source>
</evidence>
<sequence>MAHDNNLVLIGAIFVAVYLLVPLATLASGFLRSRGDEWTFPALVAASVALWVLFTTSMGQDNLASGLSLPYLGLVVLTSVGGGALRFFLSPSGREPSWIGSMLLGFAIGVPLPLTGLGQVGLFAQPPHTAVTIVLVCLTGFLLYQACSGRSRLRLKQPFDTYGFICFSLAGTLGLATILANFFPLQAAS</sequence>
<feature type="transmembrane region" description="Helical" evidence="1">
    <location>
        <begin position="69"/>
        <end position="89"/>
    </location>
</feature>